<dbReference type="GO" id="GO:0032259">
    <property type="term" value="P:methylation"/>
    <property type="evidence" value="ECO:0007669"/>
    <property type="project" value="UniProtKB-KW"/>
</dbReference>
<dbReference type="GO" id="GO:0008168">
    <property type="term" value="F:methyltransferase activity"/>
    <property type="evidence" value="ECO:0007669"/>
    <property type="project" value="UniProtKB-KW"/>
</dbReference>
<dbReference type="CDD" id="cd02440">
    <property type="entry name" value="AdoMet_MTases"/>
    <property type="match status" value="1"/>
</dbReference>
<accession>A0ABZ0IFI1</accession>
<dbReference type="InterPro" id="IPR029063">
    <property type="entry name" value="SAM-dependent_MTases_sf"/>
</dbReference>
<dbReference type="Proteomes" id="UP001626549">
    <property type="component" value="Chromosome"/>
</dbReference>
<evidence type="ECO:0000313" key="1">
    <source>
        <dbReference type="EMBL" id="WOJ98287.1"/>
    </source>
</evidence>
<dbReference type="RefSeq" id="WP_407329593.1">
    <property type="nucleotide sequence ID" value="NZ_CP136865.1"/>
</dbReference>
<proteinExistence type="predicted"/>
<gene>
    <name evidence="1" type="ORF">R0137_06880</name>
</gene>
<keyword evidence="1" id="KW-0687">Ribonucleoprotein</keyword>
<keyword evidence="1" id="KW-0808">Transferase</keyword>
<dbReference type="Pfam" id="PF06325">
    <property type="entry name" value="PrmA"/>
    <property type="match status" value="1"/>
</dbReference>
<dbReference type="EMBL" id="CP136865">
    <property type="protein sequence ID" value="WOJ98287.1"/>
    <property type="molecule type" value="Genomic_DNA"/>
</dbReference>
<keyword evidence="1" id="KW-0489">Methyltransferase</keyword>
<sequence length="269" mass="30544">MQNPYTWARRVARRIARRLYVRLYGQPERLRIEAESYRKSFKERVRSECESKVATGLFKGLTFSEAHSWGNDLGAMLLGSYEKEVLAKLNSTQLKDYAAIVDVGCADGFYAIGLARICPNAKMFAYDLSARARQVTTENARLNDVLDRIEVREFCDPVELQNLSNSIKGKILVIVDIEGAETDLICASSLPALESADLLVECHDRVSGDHYRDLENLLKQTHSIERILREGRNPNDYPSLEKMPDLEFVTGLCEMRSRSSSWLWAKANS</sequence>
<keyword evidence="2" id="KW-1185">Reference proteome</keyword>
<protein>
    <submittedName>
        <fullName evidence="1">50S ribosomal protein L11 methyltransferase</fullName>
    </submittedName>
</protein>
<dbReference type="Gene3D" id="3.40.50.150">
    <property type="entry name" value="Vaccinia Virus protein VP39"/>
    <property type="match status" value="1"/>
</dbReference>
<dbReference type="SUPFAM" id="SSF53335">
    <property type="entry name" value="S-adenosyl-L-methionine-dependent methyltransferases"/>
    <property type="match status" value="1"/>
</dbReference>
<keyword evidence="1" id="KW-0689">Ribosomal protein</keyword>
<reference evidence="1 2" key="1">
    <citation type="submission" date="2023-10" db="EMBL/GenBank/DDBJ databases">
        <title>Two novel species belonging to the OM43/NOR5 clade.</title>
        <authorList>
            <person name="Park M."/>
        </authorList>
    </citation>
    <scope>NUCLEOTIDE SEQUENCE [LARGE SCALE GENOMIC DNA]</scope>
    <source>
        <strain evidence="1 2">IMCC45268</strain>
    </source>
</reference>
<dbReference type="GO" id="GO:0005840">
    <property type="term" value="C:ribosome"/>
    <property type="evidence" value="ECO:0007669"/>
    <property type="project" value="UniProtKB-KW"/>
</dbReference>
<name>A0ABZ0IFI1_9GAMM</name>
<evidence type="ECO:0000313" key="2">
    <source>
        <dbReference type="Proteomes" id="UP001626549"/>
    </source>
</evidence>
<organism evidence="1 2">
    <name type="scientific">Congregibacter brevis</name>
    <dbReference type="NCBI Taxonomy" id="3081201"/>
    <lineage>
        <taxon>Bacteria</taxon>
        <taxon>Pseudomonadati</taxon>
        <taxon>Pseudomonadota</taxon>
        <taxon>Gammaproteobacteria</taxon>
        <taxon>Cellvibrionales</taxon>
        <taxon>Halieaceae</taxon>
        <taxon>Congregibacter</taxon>
    </lineage>
</organism>